<dbReference type="GO" id="GO:0006094">
    <property type="term" value="P:gluconeogenesis"/>
    <property type="evidence" value="ECO:0007669"/>
    <property type="project" value="UniProtKB-UniRule"/>
</dbReference>
<sequence length="271" mass="27816">MTMRRRLVVGNWKMHGLCAQSAALARGVRDGARALAHAQGMRAAEIVLCPPFTQLTNVHRLLVDASGDARSPSNETTLAPGQVGLGAQDCHVGSFGAYTGDVSAAMLADVGATHVILGHSERRLGHGEIDSLVRDKAASAMEAGLTPIICLGETQKEREAGQATARVSSQIMRSVPDGFAGVIAYEPIWAIGTGAAATLDDIAAIAAPIRTALRERLGPAGDDVRLLYGGSVTPKEAPGILGLGAVDGVLVGGASLQIEKFLAIAEAAGQA</sequence>
<dbReference type="UniPathway" id="UPA00109">
    <property type="reaction ID" value="UER00189"/>
</dbReference>
<dbReference type="GO" id="GO:0019563">
    <property type="term" value="P:glycerol catabolic process"/>
    <property type="evidence" value="ECO:0007669"/>
    <property type="project" value="TreeGrafter"/>
</dbReference>
<dbReference type="GO" id="GO:0005829">
    <property type="term" value="C:cytosol"/>
    <property type="evidence" value="ECO:0007669"/>
    <property type="project" value="TreeGrafter"/>
</dbReference>
<gene>
    <name evidence="8" type="primary">tpiA</name>
    <name evidence="10" type="ORF">Tasa_009_141</name>
</gene>
<dbReference type="SUPFAM" id="SSF51351">
    <property type="entry name" value="Triosephosphate isomerase (TIM)"/>
    <property type="match status" value="1"/>
</dbReference>
<proteinExistence type="inferred from homology"/>
<evidence type="ECO:0000313" key="11">
    <source>
        <dbReference type="Proteomes" id="UP000032679"/>
    </source>
</evidence>
<dbReference type="PROSITE" id="PS00171">
    <property type="entry name" value="TIM_1"/>
    <property type="match status" value="1"/>
</dbReference>
<feature type="active site" description="Proton acceptor" evidence="8">
    <location>
        <position position="186"/>
    </location>
</feature>
<evidence type="ECO:0000313" key="10">
    <source>
        <dbReference type="EMBL" id="GAN53346.1"/>
    </source>
</evidence>
<evidence type="ECO:0000256" key="4">
    <source>
        <dbReference type="ARBA" id="ARBA00022432"/>
    </source>
</evidence>
<dbReference type="EC" id="5.3.1.1" evidence="8 9"/>
<feature type="binding site" evidence="8">
    <location>
        <position position="231"/>
    </location>
    <ligand>
        <name>substrate</name>
    </ligand>
</feature>
<dbReference type="PANTHER" id="PTHR21139:SF42">
    <property type="entry name" value="TRIOSEPHOSPHATE ISOMERASE"/>
    <property type="match status" value="1"/>
</dbReference>
<keyword evidence="7 8" id="KW-0413">Isomerase</keyword>
<dbReference type="InterPro" id="IPR013785">
    <property type="entry name" value="Aldolase_TIM"/>
</dbReference>
<name>A0A0D6MIN6_9PROT</name>
<dbReference type="GO" id="GO:0004807">
    <property type="term" value="F:triose-phosphate isomerase activity"/>
    <property type="evidence" value="ECO:0007669"/>
    <property type="project" value="UniProtKB-UniRule"/>
</dbReference>
<comment type="catalytic activity">
    <reaction evidence="1">
        <text>L-erythrulose 1-phosphate = D-erythrulose 4-phosphate</text>
        <dbReference type="Rhea" id="RHEA:49588"/>
        <dbReference type="ChEBI" id="CHEBI:58002"/>
        <dbReference type="ChEBI" id="CHEBI:90796"/>
        <dbReference type="EC" id="5.3.1.33"/>
    </reaction>
</comment>
<comment type="subcellular location">
    <subcellularLocation>
        <location evidence="8 9">Cytoplasm</location>
    </subcellularLocation>
</comment>
<dbReference type="GO" id="GO:0006096">
    <property type="term" value="P:glycolytic process"/>
    <property type="evidence" value="ECO:0007669"/>
    <property type="project" value="UniProtKB-UniRule"/>
</dbReference>
<comment type="catalytic activity">
    <reaction evidence="8 9">
        <text>D-glyceraldehyde 3-phosphate = dihydroxyacetone phosphate</text>
        <dbReference type="Rhea" id="RHEA:18585"/>
        <dbReference type="ChEBI" id="CHEBI:57642"/>
        <dbReference type="ChEBI" id="CHEBI:59776"/>
        <dbReference type="EC" id="5.3.1.1"/>
    </reaction>
</comment>
<evidence type="ECO:0000256" key="7">
    <source>
        <dbReference type="ARBA" id="ARBA00023235"/>
    </source>
</evidence>
<evidence type="ECO:0000256" key="8">
    <source>
        <dbReference type="HAMAP-Rule" id="MF_00147"/>
    </source>
</evidence>
<dbReference type="GO" id="GO:0046166">
    <property type="term" value="P:glyceraldehyde-3-phosphate biosynthetic process"/>
    <property type="evidence" value="ECO:0007669"/>
    <property type="project" value="TreeGrafter"/>
</dbReference>
<comment type="caution">
    <text evidence="10">The sequence shown here is derived from an EMBL/GenBank/DDBJ whole genome shotgun (WGS) entry which is preliminary data.</text>
</comment>
<evidence type="ECO:0000256" key="2">
    <source>
        <dbReference type="ARBA" id="ARBA00004939"/>
    </source>
</evidence>
<dbReference type="Proteomes" id="UP000032679">
    <property type="component" value="Unassembled WGS sequence"/>
</dbReference>
<feature type="binding site" evidence="8">
    <location>
        <begin position="11"/>
        <end position="13"/>
    </location>
    <ligand>
        <name>substrate</name>
    </ligand>
</feature>
<dbReference type="EMBL" id="BALE01000009">
    <property type="protein sequence ID" value="GAN53346.1"/>
    <property type="molecule type" value="Genomic_DNA"/>
</dbReference>
<dbReference type="Pfam" id="PF00121">
    <property type="entry name" value="TIM"/>
    <property type="match status" value="1"/>
</dbReference>
<dbReference type="InterPro" id="IPR020861">
    <property type="entry name" value="Triosephosphate_isomerase_AS"/>
</dbReference>
<keyword evidence="6 8" id="KW-0324">Glycolysis</keyword>
<dbReference type="UniPathway" id="UPA00138"/>
<feature type="active site" description="Electrophile" evidence="8">
    <location>
        <position position="119"/>
    </location>
</feature>
<dbReference type="PROSITE" id="PS51440">
    <property type="entry name" value="TIM_2"/>
    <property type="match status" value="1"/>
</dbReference>
<dbReference type="InterPro" id="IPR000652">
    <property type="entry name" value="Triosephosphate_isomerase"/>
</dbReference>
<evidence type="ECO:0000256" key="6">
    <source>
        <dbReference type="ARBA" id="ARBA00023152"/>
    </source>
</evidence>
<dbReference type="STRING" id="1231623.Tasa_009_141"/>
<organism evidence="10 11">
    <name type="scientific">Tanticharoenia sakaeratensis NBRC 103193</name>
    <dbReference type="NCBI Taxonomy" id="1231623"/>
    <lineage>
        <taxon>Bacteria</taxon>
        <taxon>Pseudomonadati</taxon>
        <taxon>Pseudomonadota</taxon>
        <taxon>Alphaproteobacteria</taxon>
        <taxon>Acetobacterales</taxon>
        <taxon>Acetobacteraceae</taxon>
        <taxon>Tanticharoenia</taxon>
    </lineage>
</organism>
<comment type="pathway">
    <text evidence="8 9">Carbohydrate degradation; glycolysis; D-glyceraldehyde 3-phosphate from glycerone phosphate: step 1/1.</text>
</comment>
<dbReference type="HAMAP" id="MF_00147_B">
    <property type="entry name" value="TIM_B"/>
    <property type="match status" value="1"/>
</dbReference>
<dbReference type="AlphaFoldDB" id="A0A0D6MIN6"/>
<evidence type="ECO:0000256" key="1">
    <source>
        <dbReference type="ARBA" id="ARBA00000148"/>
    </source>
</evidence>
<feature type="binding site" evidence="8">
    <location>
        <position position="192"/>
    </location>
    <ligand>
        <name>substrate</name>
    </ligand>
</feature>
<dbReference type="CDD" id="cd00311">
    <property type="entry name" value="TIM"/>
    <property type="match status" value="1"/>
</dbReference>
<comment type="pathway">
    <text evidence="2">Carbohydrate metabolism; erythritol degradation.</text>
</comment>
<keyword evidence="11" id="KW-1185">Reference proteome</keyword>
<comment type="pathway">
    <text evidence="8 9">Carbohydrate biosynthesis; gluconeogenesis.</text>
</comment>
<keyword evidence="4 8" id="KW-0312">Gluconeogenesis</keyword>
<dbReference type="UniPathway" id="UPA01066"/>
<comment type="subunit">
    <text evidence="8 9">Homodimer.</text>
</comment>
<dbReference type="InterPro" id="IPR022896">
    <property type="entry name" value="TrioseP_Isoase_bac/euk"/>
</dbReference>
<accession>A0A0D6MIN6</accession>
<dbReference type="PANTHER" id="PTHR21139">
    <property type="entry name" value="TRIOSEPHOSPHATE ISOMERASE"/>
    <property type="match status" value="1"/>
</dbReference>
<comment type="similarity">
    <text evidence="3 8 9">Belongs to the triosephosphate isomerase family.</text>
</comment>
<evidence type="ECO:0000256" key="3">
    <source>
        <dbReference type="ARBA" id="ARBA00007422"/>
    </source>
</evidence>
<evidence type="ECO:0000256" key="5">
    <source>
        <dbReference type="ARBA" id="ARBA00022490"/>
    </source>
</evidence>
<protein>
    <recommendedName>
        <fullName evidence="8 9">Triosephosphate isomerase</fullName>
        <shortName evidence="8">TIM</shortName>
        <shortName evidence="8">TPI</shortName>
        <ecNumber evidence="8 9">5.3.1.1</ecNumber>
    </recommendedName>
    <alternativeName>
        <fullName evidence="8">Triose-phosphate isomerase</fullName>
    </alternativeName>
</protein>
<keyword evidence="5 8" id="KW-0963">Cytoplasm</keyword>
<comment type="function">
    <text evidence="8">Involved in the gluconeogenesis. Catalyzes stereospecifically the conversion of dihydroxyacetone phosphate (DHAP) to D-glyceraldehyde-3-phosphate (G3P).</text>
</comment>
<dbReference type="InterPro" id="IPR035990">
    <property type="entry name" value="TIM_sf"/>
</dbReference>
<dbReference type="Gene3D" id="3.20.20.70">
    <property type="entry name" value="Aldolase class I"/>
    <property type="match status" value="1"/>
</dbReference>
<evidence type="ECO:0000256" key="9">
    <source>
        <dbReference type="RuleBase" id="RU363013"/>
    </source>
</evidence>
<feature type="binding site" evidence="8">
    <location>
        <begin position="252"/>
        <end position="253"/>
    </location>
    <ligand>
        <name>substrate</name>
    </ligand>
</feature>
<dbReference type="NCBIfam" id="TIGR00419">
    <property type="entry name" value="tim"/>
    <property type="match status" value="1"/>
</dbReference>
<reference evidence="10 11" key="1">
    <citation type="submission" date="2012-10" db="EMBL/GenBank/DDBJ databases">
        <title>Genome sequencing of Tanticharoenia sakaeratensis NBRC 103193.</title>
        <authorList>
            <person name="Azuma Y."/>
            <person name="Hadano H."/>
            <person name="Hirakawa H."/>
            <person name="Matsushita K."/>
        </authorList>
    </citation>
    <scope>NUCLEOTIDE SEQUENCE [LARGE SCALE GENOMIC DNA]</scope>
    <source>
        <strain evidence="10 11">NBRC 103193</strain>
    </source>
</reference>